<reference evidence="1" key="1">
    <citation type="journal article" date="2020" name="bioRxiv">
        <title>Chromosome-level reference genome of the European wasp spider Argiope bruennichi: a resource for studies on range expansion and evolutionary adaptation.</title>
        <authorList>
            <person name="Sheffer M.M."/>
            <person name="Hoppe A."/>
            <person name="Krehenwinkel H."/>
            <person name="Uhl G."/>
            <person name="Kuss A.W."/>
            <person name="Jensen L."/>
            <person name="Jensen C."/>
            <person name="Gillespie R.G."/>
            <person name="Hoff K.J."/>
            <person name="Prost S."/>
        </authorList>
    </citation>
    <scope>NUCLEOTIDE SEQUENCE</scope>
</reference>
<comment type="caution">
    <text evidence="1">The sequence shown here is derived from an EMBL/GenBank/DDBJ whole genome shotgun (WGS) entry which is preliminary data.</text>
</comment>
<organism evidence="1 2">
    <name type="scientific">Argiope bruennichi</name>
    <name type="common">Wasp spider</name>
    <name type="synonym">Aranea bruennichi</name>
    <dbReference type="NCBI Taxonomy" id="94029"/>
    <lineage>
        <taxon>Eukaryota</taxon>
        <taxon>Metazoa</taxon>
        <taxon>Ecdysozoa</taxon>
        <taxon>Arthropoda</taxon>
        <taxon>Chelicerata</taxon>
        <taxon>Arachnida</taxon>
        <taxon>Araneae</taxon>
        <taxon>Araneomorphae</taxon>
        <taxon>Entelegynae</taxon>
        <taxon>Araneoidea</taxon>
        <taxon>Araneidae</taxon>
        <taxon>Argiope</taxon>
    </lineage>
</organism>
<dbReference type="EMBL" id="JABXBU010000001">
    <property type="protein sequence ID" value="KAF8796472.1"/>
    <property type="molecule type" value="Genomic_DNA"/>
</dbReference>
<reference evidence="1" key="2">
    <citation type="submission" date="2020-06" db="EMBL/GenBank/DDBJ databases">
        <authorList>
            <person name="Sheffer M."/>
        </authorList>
    </citation>
    <scope>NUCLEOTIDE SEQUENCE</scope>
</reference>
<dbReference type="AlphaFoldDB" id="A0A8T0G0F9"/>
<name>A0A8T0G0F9_ARGBR</name>
<sequence>MFTVSAHGRKFCHRHSRSEALLAVTRLINSRASHDEKRSVGRPACRSIGRALTGKLGCLHEPGAALGSRGTKRNVDLLGRSRSIDGFRSSVEIDGRLSLC</sequence>
<gene>
    <name evidence="1" type="ORF">HNY73_000842</name>
</gene>
<protein>
    <submittedName>
        <fullName evidence="1">Uncharacterized protein</fullName>
    </submittedName>
</protein>
<evidence type="ECO:0000313" key="1">
    <source>
        <dbReference type="EMBL" id="KAF8796472.1"/>
    </source>
</evidence>
<evidence type="ECO:0000313" key="2">
    <source>
        <dbReference type="Proteomes" id="UP000807504"/>
    </source>
</evidence>
<accession>A0A8T0G0F9</accession>
<proteinExistence type="predicted"/>
<dbReference type="Proteomes" id="UP000807504">
    <property type="component" value="Unassembled WGS sequence"/>
</dbReference>
<keyword evidence="2" id="KW-1185">Reference proteome</keyword>